<evidence type="ECO:0000256" key="7">
    <source>
        <dbReference type="ARBA" id="ARBA00022801"/>
    </source>
</evidence>
<keyword evidence="14" id="KW-0133">Cell shape</keyword>
<evidence type="ECO:0000256" key="2">
    <source>
        <dbReference type="ARBA" id="ARBA00010621"/>
    </source>
</evidence>
<dbReference type="GO" id="GO:0071555">
    <property type="term" value="P:cell wall organization"/>
    <property type="evidence" value="ECO:0007669"/>
    <property type="project" value="UniProtKB-KW"/>
</dbReference>
<evidence type="ECO:0000256" key="11">
    <source>
        <dbReference type="ARBA" id="ARBA00032707"/>
    </source>
</evidence>
<evidence type="ECO:0000313" key="16">
    <source>
        <dbReference type="Proteomes" id="UP000545876"/>
    </source>
</evidence>
<dbReference type="Proteomes" id="UP000545876">
    <property type="component" value="Unassembled WGS sequence"/>
</dbReference>
<evidence type="ECO:0000256" key="4">
    <source>
        <dbReference type="ARBA" id="ARBA00021581"/>
    </source>
</evidence>
<dbReference type="PANTHER" id="PTHR30622">
    <property type="entry name" value="UNDECAPRENYL-DIPHOSPHATASE"/>
    <property type="match status" value="1"/>
</dbReference>
<comment type="caution">
    <text evidence="15">The sequence shown here is derived from an EMBL/GenBank/DDBJ whole genome shotgun (WGS) entry which is preliminary data.</text>
</comment>
<evidence type="ECO:0000256" key="13">
    <source>
        <dbReference type="ARBA" id="ARBA00047594"/>
    </source>
</evidence>
<keyword evidence="5 14" id="KW-1003">Cell membrane</keyword>
<dbReference type="GO" id="GO:0009252">
    <property type="term" value="P:peptidoglycan biosynthetic process"/>
    <property type="evidence" value="ECO:0007669"/>
    <property type="project" value="UniProtKB-KW"/>
</dbReference>
<dbReference type="InterPro" id="IPR003824">
    <property type="entry name" value="UppP"/>
</dbReference>
<organism evidence="15 16">
    <name type="scientific">Candidatus Dojkabacteria bacterium</name>
    <dbReference type="NCBI Taxonomy" id="2099670"/>
    <lineage>
        <taxon>Bacteria</taxon>
        <taxon>Candidatus Dojkabacteria</taxon>
    </lineage>
</organism>
<keyword evidence="9 14" id="KW-0472">Membrane</keyword>
<name>A0A847D1R3_9BACT</name>
<evidence type="ECO:0000256" key="6">
    <source>
        <dbReference type="ARBA" id="ARBA00022692"/>
    </source>
</evidence>
<keyword evidence="8 14" id="KW-1133">Transmembrane helix</keyword>
<comment type="catalytic activity">
    <reaction evidence="13 14">
        <text>di-trans,octa-cis-undecaprenyl diphosphate + H2O = di-trans,octa-cis-undecaprenyl phosphate + phosphate + H(+)</text>
        <dbReference type="Rhea" id="RHEA:28094"/>
        <dbReference type="ChEBI" id="CHEBI:15377"/>
        <dbReference type="ChEBI" id="CHEBI:15378"/>
        <dbReference type="ChEBI" id="CHEBI:43474"/>
        <dbReference type="ChEBI" id="CHEBI:58405"/>
        <dbReference type="ChEBI" id="CHEBI:60392"/>
        <dbReference type="EC" id="3.6.1.27"/>
    </reaction>
</comment>
<evidence type="ECO:0000256" key="5">
    <source>
        <dbReference type="ARBA" id="ARBA00022475"/>
    </source>
</evidence>
<dbReference type="AlphaFoldDB" id="A0A847D1R3"/>
<sequence>MDTLKILLVSIVQGITELLPISSSAHIILFGTLLKIDITSALLVLFHFGTTLAIILFFWKKIFYKLFSKNKLVFLLKLFLASLPAGVAGLLFENTISSRLHHPWILGTSLVFWGILMIFVERKFTKIHKEKINDIEEISWKQAFIIGLSQTVALIPGTSRSGITTMTGILLGLDKYTAFEYSFFLSIPVLGGTFVWLFLRNQVDSILRIVGEPIIPNIIITIFGTLLFSLLTLFVLKRIKRKNWLTFFGIYRICLGILVLLYFYL</sequence>
<evidence type="ECO:0000256" key="10">
    <source>
        <dbReference type="ARBA" id="ARBA00023251"/>
    </source>
</evidence>
<dbReference type="EC" id="3.6.1.27" evidence="3 14"/>
<dbReference type="GO" id="GO:0046677">
    <property type="term" value="P:response to antibiotic"/>
    <property type="evidence" value="ECO:0007669"/>
    <property type="project" value="UniProtKB-UniRule"/>
</dbReference>
<feature type="transmembrane region" description="Helical" evidence="14">
    <location>
        <begin position="243"/>
        <end position="264"/>
    </location>
</feature>
<evidence type="ECO:0000256" key="12">
    <source>
        <dbReference type="ARBA" id="ARBA00032932"/>
    </source>
</evidence>
<keyword evidence="7 14" id="KW-0378">Hydrolase</keyword>
<evidence type="ECO:0000256" key="1">
    <source>
        <dbReference type="ARBA" id="ARBA00004651"/>
    </source>
</evidence>
<gene>
    <name evidence="14" type="primary">uppP</name>
    <name evidence="15" type="ORF">GX656_01990</name>
</gene>
<dbReference type="GO" id="GO:0005886">
    <property type="term" value="C:plasma membrane"/>
    <property type="evidence" value="ECO:0007669"/>
    <property type="project" value="UniProtKB-SubCell"/>
</dbReference>
<evidence type="ECO:0000256" key="14">
    <source>
        <dbReference type="HAMAP-Rule" id="MF_01006"/>
    </source>
</evidence>
<evidence type="ECO:0000256" key="9">
    <source>
        <dbReference type="ARBA" id="ARBA00023136"/>
    </source>
</evidence>
<accession>A0A847D1R3</accession>
<evidence type="ECO:0000256" key="8">
    <source>
        <dbReference type="ARBA" id="ARBA00022989"/>
    </source>
</evidence>
<dbReference type="EMBL" id="JAAZBX010000006">
    <property type="protein sequence ID" value="NLD25390.1"/>
    <property type="molecule type" value="Genomic_DNA"/>
</dbReference>
<keyword evidence="14" id="KW-0573">Peptidoglycan synthesis</keyword>
<comment type="function">
    <text evidence="14">Catalyzes the dephosphorylation of undecaprenyl diphosphate (UPP). Confers resistance to bacitracin.</text>
</comment>
<dbReference type="Pfam" id="PF02673">
    <property type="entry name" value="BacA"/>
    <property type="match status" value="1"/>
</dbReference>
<comment type="similarity">
    <text evidence="2 14">Belongs to the UppP family.</text>
</comment>
<keyword evidence="10 14" id="KW-0046">Antibiotic resistance</keyword>
<evidence type="ECO:0000313" key="15">
    <source>
        <dbReference type="EMBL" id="NLD25390.1"/>
    </source>
</evidence>
<protein>
    <recommendedName>
        <fullName evidence="4 14">Undecaprenyl-diphosphatase</fullName>
        <ecNumber evidence="3 14">3.6.1.27</ecNumber>
    </recommendedName>
    <alternativeName>
        <fullName evidence="12 14">Bacitracin resistance protein</fullName>
    </alternativeName>
    <alternativeName>
        <fullName evidence="11 14">Undecaprenyl pyrophosphate phosphatase</fullName>
    </alternativeName>
</protein>
<dbReference type="GO" id="GO:0008360">
    <property type="term" value="P:regulation of cell shape"/>
    <property type="evidence" value="ECO:0007669"/>
    <property type="project" value="UniProtKB-KW"/>
</dbReference>
<evidence type="ECO:0000256" key="3">
    <source>
        <dbReference type="ARBA" id="ARBA00012374"/>
    </source>
</evidence>
<feature type="transmembrane region" description="Helical" evidence="14">
    <location>
        <begin position="104"/>
        <end position="120"/>
    </location>
</feature>
<reference evidence="15 16" key="1">
    <citation type="journal article" date="2020" name="Biotechnol. Biofuels">
        <title>New insights from the biogas microbiome by comprehensive genome-resolved metagenomics of nearly 1600 species originating from multiple anaerobic digesters.</title>
        <authorList>
            <person name="Campanaro S."/>
            <person name="Treu L."/>
            <person name="Rodriguez-R L.M."/>
            <person name="Kovalovszki A."/>
            <person name="Ziels R.M."/>
            <person name="Maus I."/>
            <person name="Zhu X."/>
            <person name="Kougias P.G."/>
            <person name="Basile A."/>
            <person name="Luo G."/>
            <person name="Schluter A."/>
            <person name="Konstantinidis K.T."/>
            <person name="Angelidaki I."/>
        </authorList>
    </citation>
    <scope>NUCLEOTIDE SEQUENCE [LARGE SCALE GENOMIC DNA]</scope>
    <source>
        <strain evidence="15">AS06rmzACSIP_65</strain>
    </source>
</reference>
<feature type="transmembrane region" description="Helical" evidence="14">
    <location>
        <begin position="72"/>
        <end position="92"/>
    </location>
</feature>
<feature type="transmembrane region" description="Helical" evidence="14">
    <location>
        <begin position="214"/>
        <end position="236"/>
    </location>
</feature>
<feature type="transmembrane region" description="Helical" evidence="14">
    <location>
        <begin position="41"/>
        <end position="60"/>
    </location>
</feature>
<proteinExistence type="inferred from homology"/>
<comment type="subcellular location">
    <subcellularLocation>
        <location evidence="1 14">Cell membrane</location>
        <topology evidence="1 14">Multi-pass membrane protein</topology>
    </subcellularLocation>
</comment>
<feature type="transmembrane region" description="Helical" evidence="14">
    <location>
        <begin position="181"/>
        <end position="199"/>
    </location>
</feature>
<dbReference type="PANTHER" id="PTHR30622:SF3">
    <property type="entry name" value="UNDECAPRENYL-DIPHOSPHATASE"/>
    <property type="match status" value="1"/>
</dbReference>
<dbReference type="GO" id="GO:0050380">
    <property type="term" value="F:undecaprenyl-diphosphatase activity"/>
    <property type="evidence" value="ECO:0007669"/>
    <property type="project" value="UniProtKB-UniRule"/>
</dbReference>
<keyword evidence="14" id="KW-0961">Cell wall biogenesis/degradation</keyword>
<keyword evidence="6 14" id="KW-0812">Transmembrane</keyword>
<dbReference type="HAMAP" id="MF_01006">
    <property type="entry name" value="Undec_diphosphatase"/>
    <property type="match status" value="1"/>
</dbReference>
<feature type="transmembrane region" description="Helical" evidence="14">
    <location>
        <begin position="7"/>
        <end position="29"/>
    </location>
</feature>
<comment type="miscellaneous">
    <text evidence="14">Bacitracin is thought to be involved in the inhibition of peptidoglycan synthesis by sequestering undecaprenyl diphosphate, thereby reducing the pool of lipid carrier available.</text>
</comment>